<dbReference type="EMBL" id="SPHZ02000012">
    <property type="protein sequence ID" value="KAF0888768.1"/>
    <property type="molecule type" value="Genomic_DNA"/>
</dbReference>
<sequence>MARWSSPKDPALEAVLQRNRRWIVNNQIKRLLLRFPSRTTPVRLLQSRFKTLDLLSRATNWLRKYPSCYDLFNDGGGEEPCFGFTKQMAVLGDAEEATVTASKPAMADRLARVLMLAHGCRLQVSKLAALWGPLGLPDDYLLCLLPGRTDLFCLANPYLLQYLLQCYCSD</sequence>
<proteinExistence type="predicted"/>
<accession>A0A6G1BL52</accession>
<dbReference type="InterPro" id="IPR045040">
    <property type="entry name" value="PORR_fam"/>
</dbReference>
<dbReference type="InterPro" id="IPR021099">
    <property type="entry name" value="PORR_domain"/>
</dbReference>
<dbReference type="OrthoDB" id="1854109at2759"/>
<feature type="domain" description="PORR" evidence="1">
    <location>
        <begin position="8"/>
        <end position="155"/>
    </location>
</feature>
<evidence type="ECO:0000313" key="2">
    <source>
        <dbReference type="EMBL" id="KAF0888768.1"/>
    </source>
</evidence>
<organism evidence="2 4">
    <name type="scientific">Oryza meyeriana var. granulata</name>
    <dbReference type="NCBI Taxonomy" id="110450"/>
    <lineage>
        <taxon>Eukaryota</taxon>
        <taxon>Viridiplantae</taxon>
        <taxon>Streptophyta</taxon>
        <taxon>Embryophyta</taxon>
        <taxon>Tracheophyta</taxon>
        <taxon>Spermatophyta</taxon>
        <taxon>Magnoliopsida</taxon>
        <taxon>Liliopsida</taxon>
        <taxon>Poales</taxon>
        <taxon>Poaceae</taxon>
        <taxon>BOP clade</taxon>
        <taxon>Oryzoideae</taxon>
        <taxon>Oryzeae</taxon>
        <taxon>Oryzinae</taxon>
        <taxon>Oryza</taxon>
        <taxon>Oryza meyeriana</taxon>
    </lineage>
</organism>
<dbReference type="PANTHER" id="PTHR31476">
    <property type="entry name" value="PROTEIN WHAT'S THIS FACTOR 1 HOMOLOG, CHLOROPLASTIC"/>
    <property type="match status" value="1"/>
</dbReference>
<dbReference type="Pfam" id="PF11955">
    <property type="entry name" value="PORR"/>
    <property type="match status" value="1"/>
</dbReference>
<evidence type="ECO:0000313" key="3">
    <source>
        <dbReference type="EMBL" id="KAF0892404.1"/>
    </source>
</evidence>
<protein>
    <recommendedName>
        <fullName evidence="1">PORR domain-containing protein</fullName>
    </recommendedName>
</protein>
<name>A0A6G1BL52_9ORYZ</name>
<evidence type="ECO:0000313" key="4">
    <source>
        <dbReference type="Proteomes" id="UP000479710"/>
    </source>
</evidence>
<reference evidence="2 4" key="1">
    <citation type="submission" date="2019-11" db="EMBL/GenBank/DDBJ databases">
        <title>Whole genome sequence of Oryza granulata.</title>
        <authorList>
            <person name="Li W."/>
        </authorList>
    </citation>
    <scope>NUCLEOTIDE SEQUENCE [LARGE SCALE GENOMIC DNA]</scope>
    <source>
        <strain evidence="4">cv. Menghai</strain>
        <tissue evidence="2">Leaf</tissue>
    </source>
</reference>
<dbReference type="PANTHER" id="PTHR31476:SF5">
    <property type="entry name" value="UBIQUITIN CARBOXYL-TERMINAL HYDROLASE FAMILY PROTEIN"/>
    <property type="match status" value="1"/>
</dbReference>
<comment type="caution">
    <text evidence="2">The sequence shown here is derived from an EMBL/GenBank/DDBJ whole genome shotgun (WGS) entry which is preliminary data.</text>
</comment>
<evidence type="ECO:0000259" key="1">
    <source>
        <dbReference type="Pfam" id="PF11955"/>
    </source>
</evidence>
<dbReference type="GO" id="GO:0003723">
    <property type="term" value="F:RNA binding"/>
    <property type="evidence" value="ECO:0007669"/>
    <property type="project" value="InterPro"/>
</dbReference>
<keyword evidence="4" id="KW-1185">Reference proteome</keyword>
<dbReference type="AlphaFoldDB" id="A0A6G1BL52"/>
<dbReference type="EMBL" id="SPHZ02000011">
    <property type="protein sequence ID" value="KAF0892404.1"/>
    <property type="molecule type" value="Genomic_DNA"/>
</dbReference>
<gene>
    <name evidence="3" type="ORF">E2562_015468</name>
    <name evidence="2" type="ORF">E2562_017774</name>
</gene>
<dbReference type="Proteomes" id="UP000479710">
    <property type="component" value="Unassembled WGS sequence"/>
</dbReference>